<dbReference type="PANTHER" id="PTHR30627">
    <property type="entry name" value="PEPTIDOGLYCAN D,D-TRANSPEPTIDASE"/>
    <property type="match status" value="1"/>
</dbReference>
<keyword evidence="7" id="KW-1185">Reference proteome</keyword>
<dbReference type="SUPFAM" id="SSF56519">
    <property type="entry name" value="Penicillin binding protein dimerisation domain"/>
    <property type="match status" value="1"/>
</dbReference>
<dbReference type="PANTHER" id="PTHR30627:SF1">
    <property type="entry name" value="PEPTIDOGLYCAN D,D-TRANSPEPTIDASE FTSI"/>
    <property type="match status" value="1"/>
</dbReference>
<dbReference type="Pfam" id="PF00905">
    <property type="entry name" value="Transpeptidase"/>
    <property type="match status" value="1"/>
</dbReference>
<dbReference type="Pfam" id="PF03717">
    <property type="entry name" value="PBP_dimer"/>
    <property type="match status" value="1"/>
</dbReference>
<accession>A0ABW2SLS2</accession>
<comment type="caution">
    <text evidence="6">The sequence shown here is derived from an EMBL/GenBank/DDBJ whole genome shotgun (WGS) entry which is preliminary data.</text>
</comment>
<evidence type="ECO:0000259" key="4">
    <source>
        <dbReference type="Pfam" id="PF00905"/>
    </source>
</evidence>
<feature type="domain" description="Penicillin-binding protein dimerisation" evidence="5">
    <location>
        <begin position="50"/>
        <end position="215"/>
    </location>
</feature>
<dbReference type="Gene3D" id="3.90.1310.10">
    <property type="entry name" value="Penicillin-binding protein 2a (Domain 2)"/>
    <property type="match status" value="1"/>
</dbReference>
<dbReference type="InterPro" id="IPR036138">
    <property type="entry name" value="PBP_dimer_sf"/>
</dbReference>
<gene>
    <name evidence="6" type="ORF">ACFQWG_06435</name>
</gene>
<proteinExistence type="inferred from homology"/>
<dbReference type="Proteomes" id="UP001596527">
    <property type="component" value="Unassembled WGS sequence"/>
</dbReference>
<dbReference type="EMBL" id="JBHTEF010000001">
    <property type="protein sequence ID" value="MFC7580834.1"/>
    <property type="molecule type" value="Genomic_DNA"/>
</dbReference>
<dbReference type="InterPro" id="IPR012338">
    <property type="entry name" value="Beta-lactam/transpept-like"/>
</dbReference>
<protein>
    <submittedName>
        <fullName evidence="6">Peptidoglycan D,D-transpeptidase FtsI family protein</fullName>
    </submittedName>
</protein>
<sequence>MTQARRARWILVVVTVALLVCAARLFQLQIVEGPTLAAEGQAVRTSATQVNPRRGSIVDATGMVLADSIQTYHIAVNQRNIRQYVHTETQEQADGTTATVTVGRGPAEAARQLSSLLGIDAVELGGMMVGDQTYAYLKKNVDAVTYRKIRALDIYGIEWEAVYQRTYPNGNTAAPLIGTVDAEGSGSSGLEASMEDLLTGTPGEEAFEIAPNGAIMPGGKQTTVEPTDGATVATTLRGDLQHSVQEILDNRVAEHDADWGAVVITDPSTGHILVMADSDSVEPDNAAPQTARAVQYAFEPGSVGKVITMATALEKGTVTPTTVFTVPYALTDLPDQGEPITDFHEHETEQLTATGILAESSNTGSVLVGQTVTDQDRYEMMQALGLGQSTGVELAGESAGVLQTPDKWAGRDRYVSMFGQSYMMTALQEATLMATIANGGVRVPPRLVTSWTLPDGTVGTPDPVTPVQAMSATTASELIRMMESTVDTDTGTGQAARVDGYRLAVKTGTADIVVDGQSIVVSTVAGIVPAESPKLAVAVVLYNPKVGTLSSDSAAPLFSEAVTQAVRSLAIPASTTPADLYPTSPDE</sequence>
<name>A0ABW2SLS2_9ACTO</name>
<dbReference type="InterPro" id="IPR005311">
    <property type="entry name" value="PBP_dimer"/>
</dbReference>
<dbReference type="RefSeq" id="WP_380973329.1">
    <property type="nucleotide sequence ID" value="NZ_JBHTEF010000001.1"/>
</dbReference>
<organism evidence="6 7">
    <name type="scientific">Schaalia naturae</name>
    <dbReference type="NCBI Taxonomy" id="635203"/>
    <lineage>
        <taxon>Bacteria</taxon>
        <taxon>Bacillati</taxon>
        <taxon>Actinomycetota</taxon>
        <taxon>Actinomycetes</taxon>
        <taxon>Actinomycetales</taxon>
        <taxon>Actinomycetaceae</taxon>
        <taxon>Schaalia</taxon>
    </lineage>
</organism>
<comment type="subcellular location">
    <subcellularLocation>
        <location evidence="1">Membrane</location>
    </subcellularLocation>
</comment>
<evidence type="ECO:0000256" key="3">
    <source>
        <dbReference type="ARBA" id="ARBA00023136"/>
    </source>
</evidence>
<evidence type="ECO:0000313" key="6">
    <source>
        <dbReference type="EMBL" id="MFC7580834.1"/>
    </source>
</evidence>
<reference evidence="7" key="1">
    <citation type="journal article" date="2019" name="Int. J. Syst. Evol. Microbiol.">
        <title>The Global Catalogue of Microorganisms (GCM) 10K type strain sequencing project: providing services to taxonomists for standard genome sequencing and annotation.</title>
        <authorList>
            <consortium name="The Broad Institute Genomics Platform"/>
            <consortium name="The Broad Institute Genome Sequencing Center for Infectious Disease"/>
            <person name="Wu L."/>
            <person name="Ma J."/>
        </authorList>
    </citation>
    <scope>NUCLEOTIDE SEQUENCE [LARGE SCALE GENOMIC DNA]</scope>
    <source>
        <strain evidence="7">CCUG 56698</strain>
    </source>
</reference>
<evidence type="ECO:0000313" key="7">
    <source>
        <dbReference type="Proteomes" id="UP001596527"/>
    </source>
</evidence>
<dbReference type="Gene3D" id="3.30.450.330">
    <property type="match status" value="1"/>
</dbReference>
<dbReference type="InterPro" id="IPR001460">
    <property type="entry name" value="PCN-bd_Tpept"/>
</dbReference>
<dbReference type="SUPFAM" id="SSF56601">
    <property type="entry name" value="beta-lactamase/transpeptidase-like"/>
    <property type="match status" value="1"/>
</dbReference>
<comment type="similarity">
    <text evidence="2">Belongs to the transpeptidase family.</text>
</comment>
<evidence type="ECO:0000256" key="2">
    <source>
        <dbReference type="ARBA" id="ARBA00007171"/>
    </source>
</evidence>
<dbReference type="Gene3D" id="3.40.710.10">
    <property type="entry name" value="DD-peptidase/beta-lactamase superfamily"/>
    <property type="match status" value="1"/>
</dbReference>
<evidence type="ECO:0000259" key="5">
    <source>
        <dbReference type="Pfam" id="PF03717"/>
    </source>
</evidence>
<keyword evidence="3" id="KW-0472">Membrane</keyword>
<feature type="domain" description="Penicillin-binding protein transpeptidase" evidence="4">
    <location>
        <begin position="260"/>
        <end position="561"/>
    </location>
</feature>
<dbReference type="InterPro" id="IPR050515">
    <property type="entry name" value="Beta-lactam/transpept"/>
</dbReference>
<evidence type="ECO:0000256" key="1">
    <source>
        <dbReference type="ARBA" id="ARBA00004370"/>
    </source>
</evidence>